<accession>A0ABT8DJB5</accession>
<dbReference type="Gene3D" id="2.60.120.1140">
    <property type="entry name" value="Protein of unknown function DUF192"/>
    <property type="match status" value="1"/>
</dbReference>
<gene>
    <name evidence="1" type="ORF">QRD02_13890</name>
</gene>
<evidence type="ECO:0000313" key="2">
    <source>
        <dbReference type="Proteomes" id="UP001244787"/>
    </source>
</evidence>
<dbReference type="InterPro" id="IPR003795">
    <property type="entry name" value="DUF192"/>
</dbReference>
<keyword evidence="2" id="KW-1185">Reference proteome</keyword>
<dbReference type="PANTHER" id="PTHR37953:SF1">
    <property type="entry name" value="UPF0127 PROTEIN MJ1496"/>
    <property type="match status" value="1"/>
</dbReference>
<reference evidence="1 2" key="1">
    <citation type="submission" date="2023-06" db="EMBL/GenBank/DDBJ databases">
        <authorList>
            <person name="Ye Y.-Q."/>
            <person name="Du Z.-J."/>
        </authorList>
    </citation>
    <scope>NUCLEOTIDE SEQUENCE [LARGE SCALE GENOMIC DNA]</scope>
    <source>
        <strain evidence="1 2">SDUM287046</strain>
    </source>
</reference>
<proteinExistence type="predicted"/>
<comment type="caution">
    <text evidence="1">The sequence shown here is derived from an EMBL/GenBank/DDBJ whole genome shotgun (WGS) entry which is preliminary data.</text>
</comment>
<organism evidence="1 2">
    <name type="scientific">Aequorivita aurantiaca</name>
    <dbReference type="NCBI Taxonomy" id="3053356"/>
    <lineage>
        <taxon>Bacteria</taxon>
        <taxon>Pseudomonadati</taxon>
        <taxon>Bacteroidota</taxon>
        <taxon>Flavobacteriia</taxon>
        <taxon>Flavobacteriales</taxon>
        <taxon>Flavobacteriaceae</taxon>
        <taxon>Aequorivita</taxon>
    </lineage>
</organism>
<dbReference type="InterPro" id="IPR038695">
    <property type="entry name" value="Saro_0823-like_sf"/>
</dbReference>
<dbReference type="Pfam" id="PF02643">
    <property type="entry name" value="DUF192"/>
    <property type="match status" value="1"/>
</dbReference>
<dbReference type="Proteomes" id="UP001244787">
    <property type="component" value="Unassembled WGS sequence"/>
</dbReference>
<evidence type="ECO:0000313" key="1">
    <source>
        <dbReference type="EMBL" id="MDN3725476.1"/>
    </source>
</evidence>
<protein>
    <submittedName>
        <fullName evidence="1">DUF192 domain-containing protein</fullName>
    </submittedName>
</protein>
<dbReference type="PANTHER" id="PTHR37953">
    <property type="entry name" value="UPF0127 PROTEIN MJ1496"/>
    <property type="match status" value="1"/>
</dbReference>
<name>A0ABT8DJB5_9FLAO</name>
<dbReference type="EMBL" id="JAUGQQ010000017">
    <property type="protein sequence ID" value="MDN3725476.1"/>
    <property type="molecule type" value="Genomic_DNA"/>
</dbReference>
<sequence>MKKTFIAAAITVSIFSFYNCKDTAKSPVKSLTREITFTKEGELTLLKSKNDSIIATLDIEIADDEYSTQTGLMYRNSLAENQAMLFIFNDMQPRSFYMKNTEIPLDIIYLNAEKEIVSFQKNAKTYDETSLPSEAPSQYVLEINAGLSDKWKLEKGDRIEFTKN</sequence>
<dbReference type="RefSeq" id="WP_290255569.1">
    <property type="nucleotide sequence ID" value="NZ_JAUGQQ010000017.1"/>
</dbReference>